<name>A0A6P8GKN4_CLUHA</name>
<evidence type="ECO:0000256" key="15">
    <source>
        <dbReference type="SAM" id="SignalP"/>
    </source>
</evidence>
<keyword evidence="10" id="KW-0862">Zinc</keyword>
<evidence type="ECO:0000256" key="5">
    <source>
        <dbReference type="ARBA" id="ARBA00022679"/>
    </source>
</evidence>
<evidence type="ECO:0000256" key="8">
    <source>
        <dbReference type="ARBA" id="ARBA00022771"/>
    </source>
</evidence>
<dbReference type="GeneID" id="105912652"/>
<feature type="region of interest" description="Disordered" evidence="13">
    <location>
        <begin position="403"/>
        <end position="425"/>
    </location>
</feature>
<evidence type="ECO:0000256" key="7">
    <source>
        <dbReference type="ARBA" id="ARBA00022723"/>
    </source>
</evidence>
<dbReference type="AlphaFoldDB" id="A0A6P8GKN4"/>
<feature type="domain" description="RING-CH-type" evidence="16">
    <location>
        <begin position="142"/>
        <end position="202"/>
    </location>
</feature>
<dbReference type="Proteomes" id="UP000515152">
    <property type="component" value="Chromosome 2"/>
</dbReference>
<comment type="subcellular location">
    <subcellularLocation>
        <location evidence="2">Endomembrane system</location>
        <topology evidence="2">Multi-pass membrane protein</topology>
    </subcellularLocation>
</comment>
<dbReference type="PANTHER" id="PTHR46053">
    <property type="entry name" value="E3 UBIQUITIN-PROTEIN LIGASE MARCH4-LIKE"/>
    <property type="match status" value="1"/>
</dbReference>
<feature type="transmembrane region" description="Helical" evidence="14">
    <location>
        <begin position="225"/>
        <end position="246"/>
    </location>
</feature>
<dbReference type="UniPathway" id="UPA00143"/>
<dbReference type="RefSeq" id="XP_031438066.1">
    <property type="nucleotide sequence ID" value="XM_031582206.2"/>
</dbReference>
<comment type="pathway">
    <text evidence="3">Protein modification; protein ubiquitination.</text>
</comment>
<keyword evidence="7" id="KW-0479">Metal-binding</keyword>
<dbReference type="InterPro" id="IPR011016">
    <property type="entry name" value="Znf_RING-CH"/>
</dbReference>
<proteinExistence type="predicted"/>
<dbReference type="CDD" id="cd16824">
    <property type="entry name" value="RING_CH-C4HC3_MARCH4"/>
    <property type="match status" value="1"/>
</dbReference>
<dbReference type="SUPFAM" id="SSF57850">
    <property type="entry name" value="RING/U-box"/>
    <property type="match status" value="1"/>
</dbReference>
<dbReference type="GO" id="GO:0061630">
    <property type="term" value="F:ubiquitin protein ligase activity"/>
    <property type="evidence" value="ECO:0007669"/>
    <property type="project" value="UniProtKB-EC"/>
</dbReference>
<evidence type="ECO:0000256" key="10">
    <source>
        <dbReference type="ARBA" id="ARBA00022833"/>
    </source>
</evidence>
<evidence type="ECO:0000256" key="12">
    <source>
        <dbReference type="ARBA" id="ARBA00023136"/>
    </source>
</evidence>
<keyword evidence="9" id="KW-0833">Ubl conjugation pathway</keyword>
<dbReference type="PANTHER" id="PTHR46053:SF3">
    <property type="entry name" value="E3 UBIQUITIN-PROTEIN LIGASE MARCHF4"/>
    <property type="match status" value="1"/>
</dbReference>
<keyword evidence="12 14" id="KW-0472">Membrane</keyword>
<dbReference type="SMART" id="SM00744">
    <property type="entry name" value="RINGv"/>
    <property type="match status" value="1"/>
</dbReference>
<evidence type="ECO:0000256" key="9">
    <source>
        <dbReference type="ARBA" id="ARBA00022786"/>
    </source>
</evidence>
<evidence type="ECO:0000256" key="3">
    <source>
        <dbReference type="ARBA" id="ARBA00004906"/>
    </source>
</evidence>
<keyword evidence="17" id="KW-1185">Reference proteome</keyword>
<dbReference type="EC" id="2.3.2.27" evidence="4"/>
<dbReference type="OrthoDB" id="264354at2759"/>
<dbReference type="InterPro" id="IPR047905">
    <property type="entry name" value="MARCHF4_RING_CH-C4HC3"/>
</dbReference>
<accession>A0A6P8GKN4</accession>
<keyword evidence="5" id="KW-0808">Transferase</keyword>
<keyword evidence="6 14" id="KW-0812">Transmembrane</keyword>
<gene>
    <name evidence="18" type="primary">marchf4</name>
</gene>
<dbReference type="Gene3D" id="3.30.40.10">
    <property type="entry name" value="Zinc/RING finger domain, C3HC4 (zinc finger)"/>
    <property type="match status" value="1"/>
</dbReference>
<evidence type="ECO:0000256" key="4">
    <source>
        <dbReference type="ARBA" id="ARBA00012483"/>
    </source>
</evidence>
<sequence length="425" mass="47118">MLLVLGVVTWCRTLLSLHLKLHSAGMLKSRFCVLFSDLKVLLFRPPPPSAPPPTLNPMIGQTTERRESGANSHVNNNTLIGVNQSDPWVAPQLDGAVGSEGVREAPIWTEAGAEEPSDAFQFRVSPDDFPKREERFSLISCTSGMRTPLCRICFQGPEQGELLNPCRCNGSVRCTHQPCLIKWISERGSWACELCYYKYQVIAISTKNPLQWQAISLTVIEKVQIAAAILGSLFLIASISWLVWSSLSPSAKWQRQDLLFQICYGMYGFMDVVCIALIVHEGPSVFRIFHRWQAVNQQWKVLNYDKVKDTKDKEAVKTGEREWTLSLLHQRVEAGPDASPSSPSPIIINTVTPTTETAAWAAVAAMAAASPEGTGAGPDLQNSVAQGNQHCAYNFRQLFSHLRPQEPRGQPSTSSRELVMRVTTV</sequence>
<keyword evidence="8" id="KW-0863">Zinc-finger</keyword>
<protein>
    <recommendedName>
        <fullName evidence="4">RING-type E3 ubiquitin transferase</fullName>
        <ecNumber evidence="4">2.3.2.27</ecNumber>
    </recommendedName>
</protein>
<feature type="transmembrane region" description="Helical" evidence="14">
    <location>
        <begin position="258"/>
        <end position="279"/>
    </location>
</feature>
<reference evidence="18" key="1">
    <citation type="submission" date="2025-08" db="UniProtKB">
        <authorList>
            <consortium name="RefSeq"/>
        </authorList>
    </citation>
    <scope>IDENTIFICATION</scope>
</reference>
<evidence type="ECO:0000256" key="13">
    <source>
        <dbReference type="SAM" id="MobiDB-lite"/>
    </source>
</evidence>
<keyword evidence="11 14" id="KW-1133">Transmembrane helix</keyword>
<dbReference type="InterPro" id="IPR013083">
    <property type="entry name" value="Znf_RING/FYVE/PHD"/>
</dbReference>
<evidence type="ECO:0000313" key="18">
    <source>
        <dbReference type="RefSeq" id="XP_031438066.1"/>
    </source>
</evidence>
<feature type="signal peptide" evidence="15">
    <location>
        <begin position="1"/>
        <end position="16"/>
    </location>
</feature>
<feature type="chain" id="PRO_5027561312" description="RING-type E3 ubiquitin transferase" evidence="15">
    <location>
        <begin position="17"/>
        <end position="425"/>
    </location>
</feature>
<dbReference type="InterPro" id="IPR046356">
    <property type="entry name" value="MARCHF4/9/11"/>
</dbReference>
<comment type="catalytic activity">
    <reaction evidence="1">
        <text>S-ubiquitinyl-[E2 ubiquitin-conjugating enzyme]-L-cysteine + [acceptor protein]-L-lysine = [E2 ubiquitin-conjugating enzyme]-L-cysteine + N(6)-ubiquitinyl-[acceptor protein]-L-lysine.</text>
        <dbReference type="EC" id="2.3.2.27"/>
    </reaction>
</comment>
<evidence type="ECO:0000256" key="11">
    <source>
        <dbReference type="ARBA" id="ARBA00022989"/>
    </source>
</evidence>
<evidence type="ECO:0000256" key="2">
    <source>
        <dbReference type="ARBA" id="ARBA00004127"/>
    </source>
</evidence>
<dbReference type="GO" id="GO:0012505">
    <property type="term" value="C:endomembrane system"/>
    <property type="evidence" value="ECO:0007669"/>
    <property type="project" value="UniProtKB-SubCell"/>
</dbReference>
<dbReference type="GO" id="GO:0016567">
    <property type="term" value="P:protein ubiquitination"/>
    <property type="evidence" value="ECO:0007669"/>
    <property type="project" value="UniProtKB-UniPathway"/>
</dbReference>
<evidence type="ECO:0000256" key="1">
    <source>
        <dbReference type="ARBA" id="ARBA00000900"/>
    </source>
</evidence>
<evidence type="ECO:0000256" key="6">
    <source>
        <dbReference type="ARBA" id="ARBA00022692"/>
    </source>
</evidence>
<evidence type="ECO:0000256" key="14">
    <source>
        <dbReference type="SAM" id="Phobius"/>
    </source>
</evidence>
<organism evidence="17 18">
    <name type="scientific">Clupea harengus</name>
    <name type="common">Atlantic herring</name>
    <dbReference type="NCBI Taxonomy" id="7950"/>
    <lineage>
        <taxon>Eukaryota</taxon>
        <taxon>Metazoa</taxon>
        <taxon>Chordata</taxon>
        <taxon>Craniata</taxon>
        <taxon>Vertebrata</taxon>
        <taxon>Euteleostomi</taxon>
        <taxon>Actinopterygii</taxon>
        <taxon>Neopterygii</taxon>
        <taxon>Teleostei</taxon>
        <taxon>Clupei</taxon>
        <taxon>Clupeiformes</taxon>
        <taxon>Clupeoidei</taxon>
        <taxon>Clupeidae</taxon>
        <taxon>Clupea</taxon>
    </lineage>
</organism>
<dbReference type="GO" id="GO:0008270">
    <property type="term" value="F:zinc ion binding"/>
    <property type="evidence" value="ECO:0007669"/>
    <property type="project" value="UniProtKB-KW"/>
</dbReference>
<keyword evidence="15" id="KW-0732">Signal</keyword>
<dbReference type="Pfam" id="PF12906">
    <property type="entry name" value="RINGv"/>
    <property type="match status" value="1"/>
</dbReference>
<dbReference type="KEGG" id="char:105912652"/>
<evidence type="ECO:0000259" key="16">
    <source>
        <dbReference type="PROSITE" id="PS51292"/>
    </source>
</evidence>
<dbReference type="PROSITE" id="PS51292">
    <property type="entry name" value="ZF_RING_CH"/>
    <property type="match status" value="1"/>
</dbReference>
<dbReference type="CTD" id="562065"/>
<evidence type="ECO:0000313" key="17">
    <source>
        <dbReference type="Proteomes" id="UP000515152"/>
    </source>
</evidence>